<sequence>MWTGPSKQDPDRSDAEHNGDPPRPEYEQQKEIEAPCREDARSIPCLDGGIGTDDIHLLPVDTERPQLQLSKSNQLRHLAAIGQCEPSLVTWTSLLRSSYDFSLFSTLASLRINRVFLSPNPRNIEVFRAVANHAELRHRIVEIIYDDARLLRSAEEAIHQAHYDDHDDWNNDVDLEWFRLARDENLRTLKARRFMDADFPHHNAMAQEVAAEMPLGESWVYYQSLVREDDNVIATGADIEALRYGPRRFPSLRMVTVTPATHGWLFSPLYKTPMIREFPYGFNYPIPRGWPTFGDADIPIEAKSWAIETEAVKWRGYRVVTRVLAEEREHHHVSELLIDSNQLYTGLNCHLFEQSCEEYTNLVSILQQPGFSHIHLSLLIRAQEGEDEDWSAFRSGLLRDSLAQAVDLKHISLATNLNPDSDAVLDYGVEPPLLRTIFPIDHWPHLQHFGLWNFIMKQVDLLAFLSALPPTLRSLDLGFLTIMDGHHRRLLSEMRSTLGWRGRPMQPRVSIVTAVAPVLRVGRAIWLEEEVNDFLYRDGKNPFEWPGWRVQDGTILCLMVWE</sequence>
<dbReference type="Proteomes" id="UP001338125">
    <property type="component" value="Unassembled WGS sequence"/>
</dbReference>
<comment type="caution">
    <text evidence="2">The sequence shown here is derived from an EMBL/GenBank/DDBJ whole genome shotgun (WGS) entry which is preliminary data.</text>
</comment>
<keyword evidence="3" id="KW-1185">Reference proteome</keyword>
<dbReference type="EMBL" id="JAVFKD010000010">
    <property type="protein sequence ID" value="KAK5994469.1"/>
    <property type="molecule type" value="Genomic_DNA"/>
</dbReference>
<gene>
    <name evidence="2" type="ORF">PT974_04944</name>
</gene>
<evidence type="ECO:0000313" key="2">
    <source>
        <dbReference type="EMBL" id="KAK5994469.1"/>
    </source>
</evidence>
<evidence type="ECO:0000256" key="1">
    <source>
        <dbReference type="SAM" id="MobiDB-lite"/>
    </source>
</evidence>
<reference evidence="2 3" key="1">
    <citation type="submission" date="2024-01" db="EMBL/GenBank/DDBJ databases">
        <title>Complete genome of Cladobotryum mycophilum ATHUM6906.</title>
        <authorList>
            <person name="Christinaki A.C."/>
            <person name="Myridakis A.I."/>
            <person name="Kouvelis V.N."/>
        </authorList>
    </citation>
    <scope>NUCLEOTIDE SEQUENCE [LARGE SCALE GENOMIC DNA]</scope>
    <source>
        <strain evidence="2 3">ATHUM6906</strain>
    </source>
</reference>
<proteinExistence type="predicted"/>
<name>A0ABR0SQT2_9HYPO</name>
<protein>
    <submittedName>
        <fullName evidence="2">Uncharacterized protein</fullName>
    </submittedName>
</protein>
<feature type="compositionally biased region" description="Basic and acidic residues" evidence="1">
    <location>
        <begin position="8"/>
        <end position="34"/>
    </location>
</feature>
<organism evidence="2 3">
    <name type="scientific">Cladobotryum mycophilum</name>
    <dbReference type="NCBI Taxonomy" id="491253"/>
    <lineage>
        <taxon>Eukaryota</taxon>
        <taxon>Fungi</taxon>
        <taxon>Dikarya</taxon>
        <taxon>Ascomycota</taxon>
        <taxon>Pezizomycotina</taxon>
        <taxon>Sordariomycetes</taxon>
        <taxon>Hypocreomycetidae</taxon>
        <taxon>Hypocreales</taxon>
        <taxon>Hypocreaceae</taxon>
        <taxon>Cladobotryum</taxon>
    </lineage>
</organism>
<evidence type="ECO:0000313" key="3">
    <source>
        <dbReference type="Proteomes" id="UP001338125"/>
    </source>
</evidence>
<accession>A0ABR0SQT2</accession>
<feature type="region of interest" description="Disordered" evidence="1">
    <location>
        <begin position="1"/>
        <end position="34"/>
    </location>
</feature>